<organism evidence="11 12">
    <name type="scientific">Hibiscus syriacus</name>
    <name type="common">Rose of Sharon</name>
    <dbReference type="NCBI Taxonomy" id="106335"/>
    <lineage>
        <taxon>Eukaryota</taxon>
        <taxon>Viridiplantae</taxon>
        <taxon>Streptophyta</taxon>
        <taxon>Embryophyta</taxon>
        <taxon>Tracheophyta</taxon>
        <taxon>Spermatophyta</taxon>
        <taxon>Magnoliopsida</taxon>
        <taxon>eudicotyledons</taxon>
        <taxon>Gunneridae</taxon>
        <taxon>Pentapetalae</taxon>
        <taxon>rosids</taxon>
        <taxon>malvids</taxon>
        <taxon>Malvales</taxon>
        <taxon>Malvaceae</taxon>
        <taxon>Malvoideae</taxon>
        <taxon>Hibiscus</taxon>
    </lineage>
</organism>
<keyword evidence="6" id="KW-0812">Transmembrane</keyword>
<dbReference type="GO" id="GO:0005886">
    <property type="term" value="C:plasma membrane"/>
    <property type="evidence" value="ECO:0007669"/>
    <property type="project" value="UniProtKB-SubCell"/>
</dbReference>
<evidence type="ECO:0000256" key="4">
    <source>
        <dbReference type="ARBA" id="ARBA00008599"/>
    </source>
</evidence>
<keyword evidence="11" id="KW-0689">Ribosomal protein</keyword>
<keyword evidence="10" id="KW-0472">Membrane</keyword>
<dbReference type="GO" id="GO:0005840">
    <property type="term" value="C:ribosome"/>
    <property type="evidence" value="ECO:0007669"/>
    <property type="project" value="UniProtKB-KW"/>
</dbReference>
<keyword evidence="11" id="KW-0687">Ribonucleoprotein</keyword>
<comment type="similarity">
    <text evidence="4">Belongs to the junctophilin family.</text>
</comment>
<keyword evidence="5" id="KW-1003">Cell membrane</keyword>
<sequence length="133" mass="14558">MHGFGVYQFGNGHQYEGAWHEGKRQGFGTYTFRNGETQSGHWQNGVLDVHSTQSIYLGSPNAVTQSRVDNVVQEAQRAAEKAYGIAKIDERVHKAIAAANKAANAARVVAVKAVQKRMHQHNTDDVDPSTAIV</sequence>
<dbReference type="InterPro" id="IPR017191">
    <property type="entry name" value="Junctophilin"/>
</dbReference>
<dbReference type="PANTHER" id="PTHR23085">
    <property type="entry name" value="GH28348P"/>
    <property type="match status" value="1"/>
</dbReference>
<dbReference type="SUPFAM" id="SSF82185">
    <property type="entry name" value="Histone H3 K4-specific methyltransferase SET7/9 N-terminal domain"/>
    <property type="match status" value="1"/>
</dbReference>
<evidence type="ECO:0000256" key="10">
    <source>
        <dbReference type="ARBA" id="ARBA00023136"/>
    </source>
</evidence>
<dbReference type="PANTHER" id="PTHR23085:SF16">
    <property type="entry name" value="GH28348P"/>
    <property type="match status" value="1"/>
</dbReference>
<dbReference type="GO" id="GO:0005789">
    <property type="term" value="C:endoplasmic reticulum membrane"/>
    <property type="evidence" value="ECO:0007669"/>
    <property type="project" value="UniProtKB-SubCell"/>
</dbReference>
<accession>A0A6A2YEE8</accession>
<dbReference type="EMBL" id="VEPZ02001360">
    <property type="protein sequence ID" value="KAE8677396.1"/>
    <property type="molecule type" value="Genomic_DNA"/>
</dbReference>
<name>A0A6A2YEE8_HIBSY</name>
<keyword evidence="12" id="KW-1185">Reference proteome</keyword>
<comment type="subcellular location">
    <subcellularLocation>
        <location evidence="3">Cell membrane</location>
    </subcellularLocation>
    <subcellularLocation>
        <location evidence="2">Endomembrane system</location>
        <topology evidence="2">Peripheral membrane protein</topology>
    </subcellularLocation>
    <subcellularLocation>
        <location evidence="1">Endoplasmic reticulum membrane</location>
        <topology evidence="1">Single-pass type IV membrane protein</topology>
    </subcellularLocation>
</comment>
<evidence type="ECO:0000256" key="9">
    <source>
        <dbReference type="ARBA" id="ARBA00022989"/>
    </source>
</evidence>
<reference evidence="11" key="1">
    <citation type="submission" date="2019-09" db="EMBL/GenBank/DDBJ databases">
        <title>Draft genome information of white flower Hibiscus syriacus.</title>
        <authorList>
            <person name="Kim Y.-M."/>
        </authorList>
    </citation>
    <scope>NUCLEOTIDE SEQUENCE [LARGE SCALE GENOMIC DNA]</scope>
    <source>
        <strain evidence="11">YM2019G1</strain>
    </source>
</reference>
<evidence type="ECO:0000256" key="8">
    <source>
        <dbReference type="ARBA" id="ARBA00022824"/>
    </source>
</evidence>
<evidence type="ECO:0000256" key="1">
    <source>
        <dbReference type="ARBA" id="ARBA00004163"/>
    </source>
</evidence>
<dbReference type="Proteomes" id="UP000436088">
    <property type="component" value="Unassembled WGS sequence"/>
</dbReference>
<protein>
    <submittedName>
        <fullName evidence="11">60S ribosomal protein L37a</fullName>
    </submittedName>
</protein>
<evidence type="ECO:0000256" key="6">
    <source>
        <dbReference type="ARBA" id="ARBA00022692"/>
    </source>
</evidence>
<dbReference type="InterPro" id="IPR003409">
    <property type="entry name" value="MORN"/>
</dbReference>
<evidence type="ECO:0000256" key="3">
    <source>
        <dbReference type="ARBA" id="ARBA00004236"/>
    </source>
</evidence>
<evidence type="ECO:0000256" key="7">
    <source>
        <dbReference type="ARBA" id="ARBA00022737"/>
    </source>
</evidence>
<comment type="caution">
    <text evidence="11">The sequence shown here is derived from an EMBL/GenBank/DDBJ whole genome shotgun (WGS) entry which is preliminary data.</text>
</comment>
<keyword evidence="8" id="KW-0256">Endoplasmic reticulum</keyword>
<evidence type="ECO:0000256" key="5">
    <source>
        <dbReference type="ARBA" id="ARBA00022475"/>
    </source>
</evidence>
<evidence type="ECO:0000313" key="11">
    <source>
        <dbReference type="EMBL" id="KAE8677396.1"/>
    </source>
</evidence>
<dbReference type="Pfam" id="PF02493">
    <property type="entry name" value="MORN"/>
    <property type="match status" value="2"/>
</dbReference>
<keyword evidence="7" id="KW-0677">Repeat</keyword>
<dbReference type="AlphaFoldDB" id="A0A6A2YEE8"/>
<evidence type="ECO:0000256" key="2">
    <source>
        <dbReference type="ARBA" id="ARBA00004184"/>
    </source>
</evidence>
<gene>
    <name evidence="11" type="ORF">F3Y22_tig00111513pilonHSYRG00022</name>
</gene>
<evidence type="ECO:0000313" key="12">
    <source>
        <dbReference type="Proteomes" id="UP000436088"/>
    </source>
</evidence>
<dbReference type="SMART" id="SM00698">
    <property type="entry name" value="MORN"/>
    <property type="match status" value="1"/>
</dbReference>
<keyword evidence="9" id="KW-1133">Transmembrane helix</keyword>
<proteinExistence type="inferred from homology"/>
<dbReference type="Gene3D" id="2.20.110.10">
    <property type="entry name" value="Histone H3 K4-specific methyltransferase SET7/9 N-terminal domain"/>
    <property type="match status" value="1"/>
</dbReference>